<sequence>MTALHKIAVRSRTDQVQSSLGYRANNDKDLVSCKNDLRSVGITPLTIMLFSDILQLRRDNEPRSV</sequence>
<proteinExistence type="predicted"/>
<organism evidence="1 2">
    <name type="scientific">Starmerella bacillaris</name>
    <name type="common">Yeast</name>
    <name type="synonym">Candida zemplinina</name>
    <dbReference type="NCBI Taxonomy" id="1247836"/>
    <lineage>
        <taxon>Eukaryota</taxon>
        <taxon>Fungi</taxon>
        <taxon>Dikarya</taxon>
        <taxon>Ascomycota</taxon>
        <taxon>Saccharomycotina</taxon>
        <taxon>Dipodascomycetes</taxon>
        <taxon>Dipodascales</taxon>
        <taxon>Trichomonascaceae</taxon>
        <taxon>Starmerella</taxon>
    </lineage>
</organism>
<accession>A0AAV5RJF3</accession>
<dbReference type="Proteomes" id="UP001362899">
    <property type="component" value="Unassembled WGS sequence"/>
</dbReference>
<evidence type="ECO:0000313" key="1">
    <source>
        <dbReference type="EMBL" id="GMM51142.1"/>
    </source>
</evidence>
<dbReference type="AlphaFoldDB" id="A0AAV5RJF3"/>
<comment type="caution">
    <text evidence="1">The sequence shown here is derived from an EMBL/GenBank/DDBJ whole genome shotgun (WGS) entry which is preliminary data.</text>
</comment>
<gene>
    <name evidence="1" type="ORF">DASB73_021000</name>
</gene>
<dbReference type="EMBL" id="BTGC01000003">
    <property type="protein sequence ID" value="GMM51142.1"/>
    <property type="molecule type" value="Genomic_DNA"/>
</dbReference>
<keyword evidence="2" id="KW-1185">Reference proteome</keyword>
<evidence type="ECO:0000313" key="2">
    <source>
        <dbReference type="Proteomes" id="UP001362899"/>
    </source>
</evidence>
<reference evidence="1 2" key="1">
    <citation type="journal article" date="2023" name="Elife">
        <title>Identification of key yeast species and microbe-microbe interactions impacting larval growth of Drosophila in the wild.</title>
        <authorList>
            <person name="Mure A."/>
            <person name="Sugiura Y."/>
            <person name="Maeda R."/>
            <person name="Honda K."/>
            <person name="Sakurai N."/>
            <person name="Takahashi Y."/>
            <person name="Watada M."/>
            <person name="Katoh T."/>
            <person name="Gotoh A."/>
            <person name="Gotoh Y."/>
            <person name="Taniguchi I."/>
            <person name="Nakamura K."/>
            <person name="Hayashi T."/>
            <person name="Katayama T."/>
            <person name="Uemura T."/>
            <person name="Hattori Y."/>
        </authorList>
    </citation>
    <scope>NUCLEOTIDE SEQUENCE [LARGE SCALE GENOMIC DNA]</scope>
    <source>
        <strain evidence="1 2">SB-73</strain>
    </source>
</reference>
<protein>
    <submittedName>
        <fullName evidence="1">Uncharacterized protein</fullName>
    </submittedName>
</protein>
<name>A0AAV5RJF3_STABA</name>